<dbReference type="EMBL" id="JAAIYP010000038">
    <property type="protein sequence ID" value="NFV80813.1"/>
    <property type="molecule type" value="Genomic_DNA"/>
</dbReference>
<accession>A0A7C9UZV9</accession>
<feature type="binding site" evidence="11">
    <location>
        <position position="432"/>
    </location>
    <ligand>
        <name>K(+)</name>
        <dbReference type="ChEBI" id="CHEBI:29103"/>
    </ligand>
</feature>
<keyword evidence="7 12" id="KW-1133">Transmembrane helix</keyword>
<keyword evidence="15" id="KW-1185">Reference proteome</keyword>
<evidence type="ECO:0000256" key="10">
    <source>
        <dbReference type="PIRNR" id="PIRNR006247"/>
    </source>
</evidence>
<dbReference type="GO" id="GO:0005886">
    <property type="term" value="C:plasma membrane"/>
    <property type="evidence" value="ECO:0007669"/>
    <property type="project" value="UniProtKB-SubCell"/>
</dbReference>
<evidence type="ECO:0000256" key="5">
    <source>
        <dbReference type="ARBA" id="ARBA00022692"/>
    </source>
</evidence>
<feature type="transmembrane region" description="Helical" evidence="12">
    <location>
        <begin position="389"/>
        <end position="407"/>
    </location>
</feature>
<evidence type="ECO:0000256" key="8">
    <source>
        <dbReference type="ARBA" id="ARBA00023065"/>
    </source>
</evidence>
<feature type="transmembrane region" description="Helical" evidence="12">
    <location>
        <begin position="234"/>
        <end position="253"/>
    </location>
</feature>
<keyword evidence="4 10" id="KW-0633">Potassium transport</keyword>
<gene>
    <name evidence="14" type="ORF">G4223_11900</name>
</gene>
<dbReference type="GO" id="GO:0046872">
    <property type="term" value="F:metal ion binding"/>
    <property type="evidence" value="ECO:0007669"/>
    <property type="project" value="UniProtKB-KW"/>
</dbReference>
<feature type="transmembrane region" description="Helical" evidence="12">
    <location>
        <begin position="414"/>
        <end position="433"/>
    </location>
</feature>
<name>A0A7C9UZV9_9PROT</name>
<feature type="transmembrane region" description="Helical" evidence="12">
    <location>
        <begin position="453"/>
        <end position="476"/>
    </location>
</feature>
<reference evidence="14 15" key="1">
    <citation type="submission" date="2020-02" db="EMBL/GenBank/DDBJ databases">
        <authorList>
            <person name="Dziuba M."/>
            <person name="Kuznetsov B."/>
            <person name="Mardanov A."/>
            <person name="Ravin N."/>
            <person name="Grouzdev D."/>
        </authorList>
    </citation>
    <scope>NUCLEOTIDE SEQUENCE [LARGE SCALE GENOMIC DNA]</scope>
    <source>
        <strain evidence="14 15">SpK</strain>
    </source>
</reference>
<dbReference type="InterPro" id="IPR003445">
    <property type="entry name" value="Cat_transpt"/>
</dbReference>
<dbReference type="PANTHER" id="PTHR32024">
    <property type="entry name" value="TRK SYSTEM POTASSIUM UPTAKE PROTEIN TRKG-RELATED"/>
    <property type="match status" value="1"/>
</dbReference>
<dbReference type="InterPro" id="IPR004772">
    <property type="entry name" value="TrkH"/>
</dbReference>
<keyword evidence="3 10" id="KW-1003">Cell membrane</keyword>
<dbReference type="Pfam" id="PF02386">
    <property type="entry name" value="TrkH"/>
    <property type="match status" value="1"/>
</dbReference>
<evidence type="ECO:0000256" key="12">
    <source>
        <dbReference type="SAM" id="Phobius"/>
    </source>
</evidence>
<comment type="caution">
    <text evidence="14">The sequence shown here is derived from an EMBL/GenBank/DDBJ whole genome shotgun (WGS) entry which is preliminary data.</text>
</comment>
<organism evidence="14 15">
    <name type="scientific">Magnetospirillum aberrantis SpK</name>
    <dbReference type="NCBI Taxonomy" id="908842"/>
    <lineage>
        <taxon>Bacteria</taxon>
        <taxon>Pseudomonadati</taxon>
        <taxon>Pseudomonadota</taxon>
        <taxon>Alphaproteobacteria</taxon>
        <taxon>Rhodospirillales</taxon>
        <taxon>Rhodospirillaceae</taxon>
        <taxon>Magnetospirillum</taxon>
    </lineage>
</organism>
<keyword evidence="6 10" id="KW-0630">Potassium</keyword>
<dbReference type="GO" id="GO:0015379">
    <property type="term" value="F:potassium:chloride symporter activity"/>
    <property type="evidence" value="ECO:0007669"/>
    <property type="project" value="InterPro"/>
</dbReference>
<evidence type="ECO:0000256" key="2">
    <source>
        <dbReference type="ARBA" id="ARBA00022448"/>
    </source>
</evidence>
<sequence>MIDFRPVLQIVGTILCLMAASMALPALADMASGHPEWRIFVMSGFTTGIAGLGLMLGTQSDFQSLSVRQTYLTAALGWVVPCLFGALPLMFGAADLSTIDAIFESTSGLTNTGSTVIDGLEHMPRGLLLWRAQLNWMGGMGMIAMVVAILPTLNIGGMQVFCMHGGSSGDMPLRRSARVGVAIVSVYVILTAALALALWLAGMPRFDAVVYAMSTISTGGFGTHDASLGMFNSAAIDLIACVGMVLGGVPYLLFPQLARGRWRTILHDQQVRLYLWLMAAGSAAVVLWLMVERNFSVLGAIHHGVFTVVSVMTGTGLMTIDYSDWIGLPAAVLFFLTFVGGCAGSATAGIKVFRLHLLFANARVQMHQLLRPHAIEVPTFNGRPLSNEILQSAMGFLFVYVLGFAVLSMTLGFLGLDFLTAISGAAAAISNLGPGLGETIGPGATFGSLPDMAKMALACGMLFGRLEMFILLVLFVPNFWKQ</sequence>
<feature type="binding site" evidence="11">
    <location>
        <position position="431"/>
    </location>
    <ligand>
        <name>K(+)</name>
        <dbReference type="ChEBI" id="CHEBI:29103"/>
    </ligand>
</feature>
<evidence type="ECO:0000256" key="1">
    <source>
        <dbReference type="ARBA" id="ARBA00004651"/>
    </source>
</evidence>
<keyword evidence="5 12" id="KW-0812">Transmembrane</keyword>
<comment type="similarity">
    <text evidence="10">Belongs to the TrkH potassium transport family.</text>
</comment>
<dbReference type="PANTHER" id="PTHR32024:SF3">
    <property type="entry name" value="TRK SYSTEM POTASSIUM UPTAKE PROTEIN"/>
    <property type="match status" value="1"/>
</dbReference>
<feature type="transmembrane region" description="Helical" evidence="12">
    <location>
        <begin position="273"/>
        <end position="291"/>
    </location>
</feature>
<dbReference type="PIRSF" id="PIRSF006247">
    <property type="entry name" value="TrkH"/>
    <property type="match status" value="1"/>
</dbReference>
<dbReference type="RefSeq" id="WP_163679734.1">
    <property type="nucleotide sequence ID" value="NZ_JAAIYP010000038.1"/>
</dbReference>
<evidence type="ECO:0000256" key="11">
    <source>
        <dbReference type="PIRSR" id="PIRSR006247-1"/>
    </source>
</evidence>
<comment type="subcellular location">
    <subcellularLocation>
        <location evidence="10">Cell inner membrane</location>
        <topology evidence="10">Multi-pass membrane protein</topology>
    </subcellularLocation>
    <subcellularLocation>
        <location evidence="1">Cell membrane</location>
        <topology evidence="1">Multi-pass membrane protein</topology>
    </subcellularLocation>
</comment>
<keyword evidence="11" id="KW-0479">Metal-binding</keyword>
<keyword evidence="13" id="KW-0732">Signal</keyword>
<feature type="transmembrane region" description="Helical" evidence="12">
    <location>
        <begin position="136"/>
        <end position="158"/>
    </location>
</feature>
<evidence type="ECO:0000313" key="14">
    <source>
        <dbReference type="EMBL" id="NFV80813.1"/>
    </source>
</evidence>
<evidence type="ECO:0000256" key="9">
    <source>
        <dbReference type="ARBA" id="ARBA00023136"/>
    </source>
</evidence>
<feature type="chain" id="PRO_5028942822" description="Trk system potassium uptake protein" evidence="13">
    <location>
        <begin position="29"/>
        <end position="482"/>
    </location>
</feature>
<feature type="transmembrane region" description="Helical" evidence="12">
    <location>
        <begin position="179"/>
        <end position="201"/>
    </location>
</feature>
<evidence type="ECO:0000256" key="6">
    <source>
        <dbReference type="ARBA" id="ARBA00022958"/>
    </source>
</evidence>
<feature type="binding site" evidence="11">
    <location>
        <position position="219"/>
    </location>
    <ligand>
        <name>K(+)</name>
        <dbReference type="ChEBI" id="CHEBI:29103"/>
    </ligand>
</feature>
<evidence type="ECO:0000256" key="3">
    <source>
        <dbReference type="ARBA" id="ARBA00022475"/>
    </source>
</evidence>
<feature type="signal peptide" evidence="13">
    <location>
        <begin position="1"/>
        <end position="28"/>
    </location>
</feature>
<evidence type="ECO:0000256" key="4">
    <source>
        <dbReference type="ARBA" id="ARBA00022538"/>
    </source>
</evidence>
<comment type="function">
    <text evidence="10">Low-affinity potassium transport system. Interacts with Trk system potassium uptake protein TrkA.</text>
</comment>
<evidence type="ECO:0000256" key="7">
    <source>
        <dbReference type="ARBA" id="ARBA00022989"/>
    </source>
</evidence>
<keyword evidence="9 10" id="KW-0472">Membrane</keyword>
<feature type="transmembrane region" description="Helical" evidence="12">
    <location>
        <begin position="325"/>
        <end position="350"/>
    </location>
</feature>
<keyword evidence="2 10" id="KW-0813">Transport</keyword>
<dbReference type="Proteomes" id="UP000480684">
    <property type="component" value="Unassembled WGS sequence"/>
</dbReference>
<keyword evidence="8 10" id="KW-0406">Ion transport</keyword>
<keyword evidence="10" id="KW-0997">Cell inner membrane</keyword>
<dbReference type="AlphaFoldDB" id="A0A7C9UZV9"/>
<feature type="binding site" evidence="11">
    <location>
        <position position="315"/>
    </location>
    <ligand>
        <name>K(+)</name>
        <dbReference type="ChEBI" id="CHEBI:29103"/>
    </ligand>
</feature>
<protein>
    <recommendedName>
        <fullName evidence="10">Trk system potassium uptake protein</fullName>
    </recommendedName>
</protein>
<feature type="binding site" evidence="11">
    <location>
        <position position="112"/>
    </location>
    <ligand>
        <name>K(+)</name>
        <dbReference type="ChEBI" id="CHEBI:29103"/>
    </ligand>
</feature>
<proteinExistence type="inferred from homology"/>
<evidence type="ECO:0000256" key="13">
    <source>
        <dbReference type="SAM" id="SignalP"/>
    </source>
</evidence>
<evidence type="ECO:0000313" key="15">
    <source>
        <dbReference type="Proteomes" id="UP000480684"/>
    </source>
</evidence>
<feature type="transmembrane region" description="Helical" evidence="12">
    <location>
        <begin position="70"/>
        <end position="91"/>
    </location>
</feature>
<feature type="transmembrane region" description="Helical" evidence="12">
    <location>
        <begin position="39"/>
        <end position="58"/>
    </location>
</feature>
<feature type="transmembrane region" description="Helical" evidence="12">
    <location>
        <begin position="297"/>
        <end position="318"/>
    </location>
</feature>